<gene>
    <name evidence="2" type="ORF">E2562_014557</name>
</gene>
<protein>
    <submittedName>
        <fullName evidence="2">Uncharacterized protein</fullName>
    </submittedName>
</protein>
<feature type="compositionally biased region" description="Basic and acidic residues" evidence="1">
    <location>
        <begin position="42"/>
        <end position="63"/>
    </location>
</feature>
<evidence type="ECO:0000313" key="2">
    <source>
        <dbReference type="EMBL" id="KAF0924756.1"/>
    </source>
</evidence>
<dbReference type="Proteomes" id="UP000479710">
    <property type="component" value="Unassembled WGS sequence"/>
</dbReference>
<comment type="caution">
    <text evidence="2">The sequence shown here is derived from an EMBL/GenBank/DDBJ whole genome shotgun (WGS) entry which is preliminary data.</text>
</comment>
<evidence type="ECO:0000313" key="3">
    <source>
        <dbReference type="Proteomes" id="UP000479710"/>
    </source>
</evidence>
<sequence>MHICLLSHPLNFSNPRQHCGVLRRGGRAVSAERAAAAGLRWSERPCGREGKATPVVDHPEDSGTRQAGAGDTWKREGKTNRAVGVIGESSPPAPRCG</sequence>
<accession>A0A6G1EJI5</accession>
<dbReference type="EMBL" id="SPHZ02000003">
    <property type="protein sequence ID" value="KAF0924756.1"/>
    <property type="molecule type" value="Genomic_DNA"/>
</dbReference>
<feature type="region of interest" description="Disordered" evidence="1">
    <location>
        <begin position="42"/>
        <end position="97"/>
    </location>
</feature>
<dbReference type="AlphaFoldDB" id="A0A6G1EJI5"/>
<proteinExistence type="predicted"/>
<name>A0A6G1EJI5_9ORYZ</name>
<organism evidence="2 3">
    <name type="scientific">Oryza meyeriana var. granulata</name>
    <dbReference type="NCBI Taxonomy" id="110450"/>
    <lineage>
        <taxon>Eukaryota</taxon>
        <taxon>Viridiplantae</taxon>
        <taxon>Streptophyta</taxon>
        <taxon>Embryophyta</taxon>
        <taxon>Tracheophyta</taxon>
        <taxon>Spermatophyta</taxon>
        <taxon>Magnoliopsida</taxon>
        <taxon>Liliopsida</taxon>
        <taxon>Poales</taxon>
        <taxon>Poaceae</taxon>
        <taxon>BOP clade</taxon>
        <taxon>Oryzoideae</taxon>
        <taxon>Oryzeae</taxon>
        <taxon>Oryzinae</taxon>
        <taxon>Oryza</taxon>
        <taxon>Oryza meyeriana</taxon>
    </lineage>
</organism>
<evidence type="ECO:0000256" key="1">
    <source>
        <dbReference type="SAM" id="MobiDB-lite"/>
    </source>
</evidence>
<keyword evidence="3" id="KW-1185">Reference proteome</keyword>
<reference evidence="2 3" key="1">
    <citation type="submission" date="2019-11" db="EMBL/GenBank/DDBJ databases">
        <title>Whole genome sequence of Oryza granulata.</title>
        <authorList>
            <person name="Li W."/>
        </authorList>
    </citation>
    <scope>NUCLEOTIDE SEQUENCE [LARGE SCALE GENOMIC DNA]</scope>
    <source>
        <strain evidence="3">cv. Menghai</strain>
        <tissue evidence="2">Leaf</tissue>
    </source>
</reference>